<feature type="region of interest" description="Disordered" evidence="2">
    <location>
        <begin position="183"/>
        <end position="305"/>
    </location>
</feature>
<dbReference type="Proteomes" id="UP000244855">
    <property type="component" value="Unassembled WGS sequence"/>
</dbReference>
<dbReference type="AlphaFoldDB" id="A0A2V1DDF0"/>
<gene>
    <name evidence="3" type="ORF">DM02DRAFT_165705</name>
</gene>
<evidence type="ECO:0000313" key="3">
    <source>
        <dbReference type="EMBL" id="PVH95239.1"/>
    </source>
</evidence>
<proteinExistence type="predicted"/>
<feature type="compositionally biased region" description="Acidic residues" evidence="2">
    <location>
        <begin position="260"/>
        <end position="270"/>
    </location>
</feature>
<feature type="coiled-coil region" evidence="1">
    <location>
        <begin position="359"/>
        <end position="393"/>
    </location>
</feature>
<reference evidence="3 4" key="1">
    <citation type="journal article" date="2018" name="Sci. Rep.">
        <title>Comparative genomics provides insights into the lifestyle and reveals functional heterogeneity of dark septate endophytic fungi.</title>
        <authorList>
            <person name="Knapp D.G."/>
            <person name="Nemeth J.B."/>
            <person name="Barry K."/>
            <person name="Hainaut M."/>
            <person name="Henrissat B."/>
            <person name="Johnson J."/>
            <person name="Kuo A."/>
            <person name="Lim J.H.P."/>
            <person name="Lipzen A."/>
            <person name="Nolan M."/>
            <person name="Ohm R.A."/>
            <person name="Tamas L."/>
            <person name="Grigoriev I.V."/>
            <person name="Spatafora J.W."/>
            <person name="Nagy L.G."/>
            <person name="Kovacs G.M."/>
        </authorList>
    </citation>
    <scope>NUCLEOTIDE SEQUENCE [LARGE SCALE GENOMIC DNA]</scope>
    <source>
        <strain evidence="3 4">DSE2036</strain>
    </source>
</reference>
<accession>A0A2V1DDF0</accession>
<name>A0A2V1DDF0_9PLEO</name>
<keyword evidence="4" id="KW-1185">Reference proteome</keyword>
<dbReference type="EMBL" id="KZ805503">
    <property type="protein sequence ID" value="PVH95239.1"/>
    <property type="molecule type" value="Genomic_DNA"/>
</dbReference>
<evidence type="ECO:0000256" key="2">
    <source>
        <dbReference type="SAM" id="MobiDB-lite"/>
    </source>
</evidence>
<protein>
    <submittedName>
        <fullName evidence="3">Uncharacterized protein</fullName>
    </submittedName>
</protein>
<feature type="compositionally biased region" description="Polar residues" evidence="2">
    <location>
        <begin position="185"/>
        <end position="198"/>
    </location>
</feature>
<evidence type="ECO:0000313" key="4">
    <source>
        <dbReference type="Proteomes" id="UP000244855"/>
    </source>
</evidence>
<organism evidence="3 4">
    <name type="scientific">Periconia macrospinosa</name>
    <dbReference type="NCBI Taxonomy" id="97972"/>
    <lineage>
        <taxon>Eukaryota</taxon>
        <taxon>Fungi</taxon>
        <taxon>Dikarya</taxon>
        <taxon>Ascomycota</taxon>
        <taxon>Pezizomycotina</taxon>
        <taxon>Dothideomycetes</taxon>
        <taxon>Pleosporomycetidae</taxon>
        <taxon>Pleosporales</taxon>
        <taxon>Massarineae</taxon>
        <taxon>Periconiaceae</taxon>
        <taxon>Periconia</taxon>
    </lineage>
</organism>
<keyword evidence="1" id="KW-0175">Coiled coil</keyword>
<sequence length="404" mass="44819">MGSSNKPMRASQQSTSTMMKSNLQKLLAKIEEDRGFWENFRCLPYASTLLKKDAADGRGKQIRVGAYQIGTVSPGVFTNLSAKGPAEYCSPATDISFFFVMDGVTHAITDKQLDDARKIYPFRLAANPKALKFMIAFYYMELGQTPGMIYDPQSLSEFAETCKSVAIDAQALELKPVRRAYKGSANPSELEGSQNTPKSRQEKRSLSELFKTPTLNTAKPITKGDSEDTSSPQDSPSKKSGTKSKTNKERKRRPTQVVDLSDDSSDDLDVDVPQALTYPPKQGVSNPPANGAKKRSASNDELDNAARKKAKMDEFIEHCLKGASVLLAQENIETETLHTQVKVLLDDNSQLQSKLHAQTEDQKKIIEEQKVKISKLEAEAKAHDEELEQLRTFKNHVMGFKFPG</sequence>
<evidence type="ECO:0000256" key="1">
    <source>
        <dbReference type="SAM" id="Coils"/>
    </source>
</evidence>